<evidence type="ECO:0000259" key="16">
    <source>
        <dbReference type="PROSITE" id="PS50885"/>
    </source>
</evidence>
<evidence type="ECO:0000256" key="6">
    <source>
        <dbReference type="ARBA" id="ARBA00022679"/>
    </source>
</evidence>
<dbReference type="EMBL" id="SLUO01000019">
    <property type="protein sequence ID" value="TCL54638.1"/>
    <property type="molecule type" value="Genomic_DNA"/>
</dbReference>
<keyword evidence="7 14" id="KW-0812">Transmembrane</keyword>
<evidence type="ECO:0000256" key="13">
    <source>
        <dbReference type="ARBA" id="ARBA00023136"/>
    </source>
</evidence>
<dbReference type="AlphaFoldDB" id="A0A4R1QLQ3"/>
<name>A0A4R1QLQ3_9FIRM</name>
<dbReference type="GO" id="GO:0000155">
    <property type="term" value="F:phosphorelay sensor kinase activity"/>
    <property type="evidence" value="ECO:0007669"/>
    <property type="project" value="InterPro"/>
</dbReference>
<keyword evidence="9 17" id="KW-0418">Kinase</keyword>
<keyword evidence="11 14" id="KW-1133">Transmembrane helix</keyword>
<gene>
    <name evidence="17" type="ORF">EDD76_11961</name>
</gene>
<dbReference type="PROSITE" id="PS50885">
    <property type="entry name" value="HAMP"/>
    <property type="match status" value="1"/>
</dbReference>
<reference evidence="17 18" key="1">
    <citation type="submission" date="2019-03" db="EMBL/GenBank/DDBJ databases">
        <title>Genomic Encyclopedia of Type Strains, Phase IV (KMG-IV): sequencing the most valuable type-strain genomes for metagenomic binning, comparative biology and taxonomic classification.</title>
        <authorList>
            <person name="Goeker M."/>
        </authorList>
    </citation>
    <scope>NUCLEOTIDE SEQUENCE [LARGE SCALE GENOMIC DNA]</scope>
    <source>
        <strain evidence="17 18">DSM 100556</strain>
    </source>
</reference>
<dbReference type="GO" id="GO:0005524">
    <property type="term" value="F:ATP binding"/>
    <property type="evidence" value="ECO:0007669"/>
    <property type="project" value="UniProtKB-KW"/>
</dbReference>
<feature type="domain" description="HAMP" evidence="16">
    <location>
        <begin position="212"/>
        <end position="265"/>
    </location>
</feature>
<keyword evidence="8" id="KW-0547">Nucleotide-binding</keyword>
<dbReference type="InterPro" id="IPR036890">
    <property type="entry name" value="HATPase_C_sf"/>
</dbReference>
<dbReference type="Gene3D" id="3.30.565.10">
    <property type="entry name" value="Histidine kinase-like ATPase, C-terminal domain"/>
    <property type="match status" value="1"/>
</dbReference>
<evidence type="ECO:0000256" key="2">
    <source>
        <dbReference type="ARBA" id="ARBA00004651"/>
    </source>
</evidence>
<keyword evidence="18" id="KW-1185">Reference proteome</keyword>
<dbReference type="PANTHER" id="PTHR34220:SF11">
    <property type="entry name" value="SENSOR PROTEIN KINASE HPTS"/>
    <property type="match status" value="1"/>
</dbReference>
<evidence type="ECO:0000256" key="9">
    <source>
        <dbReference type="ARBA" id="ARBA00022777"/>
    </source>
</evidence>
<evidence type="ECO:0000256" key="12">
    <source>
        <dbReference type="ARBA" id="ARBA00023012"/>
    </source>
</evidence>
<dbReference type="SUPFAM" id="SSF158472">
    <property type="entry name" value="HAMP domain-like"/>
    <property type="match status" value="1"/>
</dbReference>
<dbReference type="InterPro" id="IPR003660">
    <property type="entry name" value="HAMP_dom"/>
</dbReference>
<evidence type="ECO:0000313" key="17">
    <source>
        <dbReference type="EMBL" id="TCL54638.1"/>
    </source>
</evidence>
<dbReference type="STRING" id="1469948.GCA_000732725_03334"/>
<dbReference type="InterPro" id="IPR010559">
    <property type="entry name" value="Sig_transdc_His_kin_internal"/>
</dbReference>
<comment type="caution">
    <text evidence="17">The sequence shown here is derived from an EMBL/GenBank/DDBJ whole genome shotgun (WGS) entry which is preliminary data.</text>
</comment>
<evidence type="ECO:0000256" key="1">
    <source>
        <dbReference type="ARBA" id="ARBA00000085"/>
    </source>
</evidence>
<keyword evidence="5" id="KW-0597">Phosphoprotein</keyword>
<proteinExistence type="predicted"/>
<dbReference type="CDD" id="cd06225">
    <property type="entry name" value="HAMP"/>
    <property type="match status" value="1"/>
</dbReference>
<evidence type="ECO:0000256" key="14">
    <source>
        <dbReference type="SAM" id="Phobius"/>
    </source>
</evidence>
<evidence type="ECO:0000256" key="11">
    <source>
        <dbReference type="ARBA" id="ARBA00022989"/>
    </source>
</evidence>
<sequence>MRPMRIMSKKEPFYISIQTKLLMVFLMTTMIIFGVNIYMYFNINKTIVNIDKVYESNALLNELQSNLTQVHRNMESFLDTKDTDAIEGYLRGGQEYQNKLEELNGDILGDESMIVEKNIRNMSKRYLEITDNAIEAKRGRNVVKYKEYYEDASELYGFINSYIYSLNKQKFEDNSNKYEILFSSLKYSEIVNMIILCMASVLSITLIILLTREIINPLKLLAEAADEVGKGTLEVELSEGGPHDEVGIVTNAFNQMVGSLKNHIEQLKESMELESAMKEKQLMMETHLKDAQLKYLQAQINPHFLFNTLNAGAQLAMMEDAEKTYQYVQSVADFFRYNVKKNNDVVTIREEIELVDNYIYIINVRFSGEIHFKKSIDKELINVQVPSMILQPLVENSINHGLRGIEWENIIELSVYRESGNICVSVRDNGVGISAEKIERIMHSKLSAADLKDATSGVGLDNVIGRLRLFYDREDVMEITSAGENMGTEIAIYIPLEA</sequence>
<dbReference type="SUPFAM" id="SSF55874">
    <property type="entry name" value="ATPase domain of HSP90 chaperone/DNA topoisomerase II/histidine kinase"/>
    <property type="match status" value="1"/>
</dbReference>
<comment type="subcellular location">
    <subcellularLocation>
        <location evidence="2">Cell membrane</location>
        <topology evidence="2">Multi-pass membrane protein</topology>
    </subcellularLocation>
</comment>
<evidence type="ECO:0000256" key="3">
    <source>
        <dbReference type="ARBA" id="ARBA00012438"/>
    </source>
</evidence>
<dbReference type="InterPro" id="IPR005467">
    <property type="entry name" value="His_kinase_dom"/>
</dbReference>
<dbReference type="Gene3D" id="6.10.340.10">
    <property type="match status" value="1"/>
</dbReference>
<dbReference type="Pfam" id="PF00672">
    <property type="entry name" value="HAMP"/>
    <property type="match status" value="1"/>
</dbReference>
<dbReference type="InterPro" id="IPR003594">
    <property type="entry name" value="HATPase_dom"/>
</dbReference>
<feature type="transmembrane region" description="Helical" evidence="14">
    <location>
        <begin position="21"/>
        <end position="41"/>
    </location>
</feature>
<dbReference type="PROSITE" id="PS50109">
    <property type="entry name" value="HIS_KIN"/>
    <property type="match status" value="1"/>
</dbReference>
<comment type="catalytic activity">
    <reaction evidence="1">
        <text>ATP + protein L-histidine = ADP + protein N-phospho-L-histidine.</text>
        <dbReference type="EC" id="2.7.13.3"/>
    </reaction>
</comment>
<keyword evidence="13 14" id="KW-0472">Membrane</keyword>
<evidence type="ECO:0000256" key="5">
    <source>
        <dbReference type="ARBA" id="ARBA00022553"/>
    </source>
</evidence>
<dbReference type="Proteomes" id="UP000295718">
    <property type="component" value="Unassembled WGS sequence"/>
</dbReference>
<dbReference type="GO" id="GO:0005886">
    <property type="term" value="C:plasma membrane"/>
    <property type="evidence" value="ECO:0007669"/>
    <property type="project" value="UniProtKB-SubCell"/>
</dbReference>
<evidence type="ECO:0000313" key="18">
    <source>
        <dbReference type="Proteomes" id="UP000295718"/>
    </source>
</evidence>
<keyword evidence="12" id="KW-0902">Two-component regulatory system</keyword>
<dbReference type="PANTHER" id="PTHR34220">
    <property type="entry name" value="SENSOR HISTIDINE KINASE YPDA"/>
    <property type="match status" value="1"/>
</dbReference>
<evidence type="ECO:0000256" key="8">
    <source>
        <dbReference type="ARBA" id="ARBA00022741"/>
    </source>
</evidence>
<keyword evidence="6" id="KW-0808">Transferase</keyword>
<dbReference type="Pfam" id="PF02518">
    <property type="entry name" value="HATPase_c"/>
    <property type="match status" value="1"/>
</dbReference>
<dbReference type="Pfam" id="PF06580">
    <property type="entry name" value="His_kinase"/>
    <property type="match status" value="1"/>
</dbReference>
<protein>
    <recommendedName>
        <fullName evidence="3">histidine kinase</fullName>
        <ecNumber evidence="3">2.7.13.3</ecNumber>
    </recommendedName>
</protein>
<dbReference type="SMART" id="SM00387">
    <property type="entry name" value="HATPase_c"/>
    <property type="match status" value="1"/>
</dbReference>
<organism evidence="17 18">
    <name type="scientific">Kineothrix alysoides</name>
    <dbReference type="NCBI Taxonomy" id="1469948"/>
    <lineage>
        <taxon>Bacteria</taxon>
        <taxon>Bacillati</taxon>
        <taxon>Bacillota</taxon>
        <taxon>Clostridia</taxon>
        <taxon>Lachnospirales</taxon>
        <taxon>Lachnospiraceae</taxon>
        <taxon>Kineothrix</taxon>
    </lineage>
</organism>
<dbReference type="SMART" id="SM00304">
    <property type="entry name" value="HAMP"/>
    <property type="match status" value="1"/>
</dbReference>
<evidence type="ECO:0000256" key="10">
    <source>
        <dbReference type="ARBA" id="ARBA00022840"/>
    </source>
</evidence>
<evidence type="ECO:0000256" key="7">
    <source>
        <dbReference type="ARBA" id="ARBA00022692"/>
    </source>
</evidence>
<evidence type="ECO:0000256" key="4">
    <source>
        <dbReference type="ARBA" id="ARBA00022475"/>
    </source>
</evidence>
<feature type="domain" description="Histidine kinase" evidence="15">
    <location>
        <begin position="389"/>
        <end position="498"/>
    </location>
</feature>
<dbReference type="InterPro" id="IPR050640">
    <property type="entry name" value="Bact_2-comp_sensor_kinase"/>
</dbReference>
<dbReference type="EC" id="2.7.13.3" evidence="3"/>
<accession>A0A4R1QLQ3</accession>
<evidence type="ECO:0000259" key="15">
    <source>
        <dbReference type="PROSITE" id="PS50109"/>
    </source>
</evidence>
<keyword evidence="4" id="KW-1003">Cell membrane</keyword>
<keyword evidence="10" id="KW-0067">ATP-binding</keyword>